<evidence type="ECO:0000313" key="1">
    <source>
        <dbReference type="EMBL" id="VFJ43837.1"/>
    </source>
</evidence>
<sequence>MPEFQAREVLDFMAFLKSKRPSLEDETAYLMRENRQTHGIYCKPCGNYARGAVISYGNYCRMISFRDRAWADYLHWQKTDKSKSLFG</sequence>
<dbReference type="AlphaFoldDB" id="A0A450RXV8"/>
<accession>A0A450RXV8</accession>
<reference evidence="1" key="1">
    <citation type="submission" date="2019-02" db="EMBL/GenBank/DDBJ databases">
        <authorList>
            <person name="Gruber-Vodicka R. H."/>
            <person name="Seah K. B. B."/>
        </authorList>
    </citation>
    <scope>NUCLEOTIDE SEQUENCE</scope>
    <source>
        <strain evidence="1">BECK_DK47</strain>
    </source>
</reference>
<gene>
    <name evidence="1" type="ORF">BECKDK2373B_GA0170837_100672</name>
</gene>
<organism evidence="1">
    <name type="scientific">Candidatus Kentrum sp. DK</name>
    <dbReference type="NCBI Taxonomy" id="2126562"/>
    <lineage>
        <taxon>Bacteria</taxon>
        <taxon>Pseudomonadati</taxon>
        <taxon>Pseudomonadota</taxon>
        <taxon>Gammaproteobacteria</taxon>
        <taxon>Candidatus Kentrum</taxon>
    </lineage>
</organism>
<proteinExistence type="predicted"/>
<name>A0A450RXV8_9GAMM</name>
<evidence type="ECO:0008006" key="2">
    <source>
        <dbReference type="Google" id="ProtNLM"/>
    </source>
</evidence>
<protein>
    <recommendedName>
        <fullName evidence="2">DUF2281 domain-containing protein</fullName>
    </recommendedName>
</protein>
<dbReference type="EMBL" id="CAADEX010000006">
    <property type="protein sequence ID" value="VFJ43837.1"/>
    <property type="molecule type" value="Genomic_DNA"/>
</dbReference>